<feature type="transmembrane region" description="Helical" evidence="6">
    <location>
        <begin position="323"/>
        <end position="343"/>
    </location>
</feature>
<organism evidence="7 8">
    <name type="scientific">Microthyrium microscopicum</name>
    <dbReference type="NCBI Taxonomy" id="703497"/>
    <lineage>
        <taxon>Eukaryota</taxon>
        <taxon>Fungi</taxon>
        <taxon>Dikarya</taxon>
        <taxon>Ascomycota</taxon>
        <taxon>Pezizomycotina</taxon>
        <taxon>Dothideomycetes</taxon>
        <taxon>Dothideomycetes incertae sedis</taxon>
        <taxon>Microthyriales</taxon>
        <taxon>Microthyriaceae</taxon>
        <taxon>Microthyrium</taxon>
    </lineage>
</organism>
<evidence type="ECO:0000256" key="1">
    <source>
        <dbReference type="ARBA" id="ARBA00004141"/>
    </source>
</evidence>
<keyword evidence="3 6" id="KW-1133">Transmembrane helix</keyword>
<evidence type="ECO:0000256" key="3">
    <source>
        <dbReference type="ARBA" id="ARBA00022989"/>
    </source>
</evidence>
<keyword evidence="8" id="KW-1185">Reference proteome</keyword>
<proteinExistence type="predicted"/>
<feature type="transmembrane region" description="Helical" evidence="6">
    <location>
        <begin position="27"/>
        <end position="48"/>
    </location>
</feature>
<dbReference type="Pfam" id="PF13520">
    <property type="entry name" value="AA_permease_2"/>
    <property type="match status" value="1"/>
</dbReference>
<keyword evidence="4 6" id="KW-0472">Membrane</keyword>
<feature type="region of interest" description="Disordered" evidence="5">
    <location>
        <begin position="381"/>
        <end position="415"/>
    </location>
</feature>
<dbReference type="GO" id="GO:0016020">
    <property type="term" value="C:membrane"/>
    <property type="evidence" value="ECO:0007669"/>
    <property type="project" value="UniProtKB-SubCell"/>
</dbReference>
<dbReference type="Proteomes" id="UP000799302">
    <property type="component" value="Unassembled WGS sequence"/>
</dbReference>
<evidence type="ECO:0000256" key="4">
    <source>
        <dbReference type="ARBA" id="ARBA00023136"/>
    </source>
</evidence>
<dbReference type="EMBL" id="MU004237">
    <property type="protein sequence ID" value="KAF2667760.1"/>
    <property type="molecule type" value="Genomic_DNA"/>
</dbReference>
<dbReference type="PANTHER" id="PTHR11785">
    <property type="entry name" value="AMINO ACID TRANSPORTER"/>
    <property type="match status" value="1"/>
</dbReference>
<gene>
    <name evidence="7" type="ORF">BT63DRAFT_415288</name>
</gene>
<dbReference type="InterPro" id="IPR050598">
    <property type="entry name" value="AminoAcid_Transporter"/>
</dbReference>
<evidence type="ECO:0000256" key="6">
    <source>
        <dbReference type="SAM" id="Phobius"/>
    </source>
</evidence>
<evidence type="ECO:0000256" key="5">
    <source>
        <dbReference type="SAM" id="MobiDB-lite"/>
    </source>
</evidence>
<dbReference type="Gene3D" id="1.20.1740.10">
    <property type="entry name" value="Amino acid/polyamine transporter I"/>
    <property type="match status" value="1"/>
</dbReference>
<dbReference type="PANTHER" id="PTHR11785:SF402">
    <property type="entry name" value="AMINO ACID TRANSPORTER (EUROFUNG)"/>
    <property type="match status" value="1"/>
</dbReference>
<protein>
    <submittedName>
        <fullName evidence="7">Amino acid transporter</fullName>
    </submittedName>
</protein>
<keyword evidence="2 6" id="KW-0812">Transmembrane</keyword>
<dbReference type="OrthoDB" id="10062876at2759"/>
<name>A0A6A6U732_9PEZI</name>
<feature type="transmembrane region" description="Helical" evidence="6">
    <location>
        <begin position="280"/>
        <end position="303"/>
    </location>
</feature>
<accession>A0A6A6U732</accession>
<reference evidence="7" key="1">
    <citation type="journal article" date="2020" name="Stud. Mycol.">
        <title>101 Dothideomycetes genomes: a test case for predicting lifestyles and emergence of pathogens.</title>
        <authorList>
            <person name="Haridas S."/>
            <person name="Albert R."/>
            <person name="Binder M."/>
            <person name="Bloem J."/>
            <person name="Labutti K."/>
            <person name="Salamov A."/>
            <person name="Andreopoulos B."/>
            <person name="Baker S."/>
            <person name="Barry K."/>
            <person name="Bills G."/>
            <person name="Bluhm B."/>
            <person name="Cannon C."/>
            <person name="Castanera R."/>
            <person name="Culley D."/>
            <person name="Daum C."/>
            <person name="Ezra D."/>
            <person name="Gonzalez J."/>
            <person name="Henrissat B."/>
            <person name="Kuo A."/>
            <person name="Liang C."/>
            <person name="Lipzen A."/>
            <person name="Lutzoni F."/>
            <person name="Magnuson J."/>
            <person name="Mondo S."/>
            <person name="Nolan M."/>
            <person name="Ohm R."/>
            <person name="Pangilinan J."/>
            <person name="Park H.-J."/>
            <person name="Ramirez L."/>
            <person name="Alfaro M."/>
            <person name="Sun H."/>
            <person name="Tritt A."/>
            <person name="Yoshinaga Y."/>
            <person name="Zwiers L.-H."/>
            <person name="Turgeon B."/>
            <person name="Goodwin S."/>
            <person name="Spatafora J."/>
            <person name="Crous P."/>
            <person name="Grigoriev I."/>
        </authorList>
    </citation>
    <scope>NUCLEOTIDE SEQUENCE</scope>
    <source>
        <strain evidence="7">CBS 115976</strain>
    </source>
</reference>
<feature type="transmembrane region" description="Helical" evidence="6">
    <location>
        <begin position="60"/>
        <end position="84"/>
    </location>
</feature>
<comment type="subcellular location">
    <subcellularLocation>
        <location evidence="1">Membrane</location>
        <topology evidence="1">Multi-pass membrane protein</topology>
    </subcellularLocation>
</comment>
<feature type="transmembrane region" description="Helical" evidence="6">
    <location>
        <begin position="480"/>
        <end position="499"/>
    </location>
</feature>
<evidence type="ECO:0000313" key="7">
    <source>
        <dbReference type="EMBL" id="KAF2667760.1"/>
    </source>
</evidence>
<evidence type="ECO:0000256" key="2">
    <source>
        <dbReference type="ARBA" id="ARBA00022692"/>
    </source>
</evidence>
<sequence length="516" mass="55971">MSDASITTPVNSPVAREDDHQIPKAQLSWRSALAILISIQIGSGIFSSPASVDSNAPSPIVALSIWILSGLLSWAGAGAFAELGTCLKRAGGIQEYLRYIYGDAAASCMAWVWIFAVKPSAMAIQGIVIGESIGYGLNDGRQGRFLSPWTMKGIALVVMNVIVLLNLRSTNASVKLSSAFTAMKLFAAASIAVGGIVVVLRHLAGHRDPDNSDWYTSSWVAPRVTMNNGHRVDWRTLQWWRHLEHYSSAIYAGLWAYSGWDNVSFIARDIRNPATEIPKAINAAMTIVMFCQLFVNVSYYILIPWKTIQSSNAVAVVAARSNLGPVAALIMASLVSVSCAGTIQGTIFSVGRLTMAAADDGYLPAICGRIGIPWRTSELPSISTSHTNDEHSPLLQSHHPEHVESTPDGSAGNEREQHWNTPIVAMFIQGLMTSIFIIIGNFSELLTFVGMSVWAFLFLAVLGLVILRYREPELERPYKVRYIAVPIVFVAASGVIVVGTDGVQGEVSRHLENMGR</sequence>
<feature type="transmembrane region" description="Helical" evidence="6">
    <location>
        <begin position="179"/>
        <end position="200"/>
    </location>
</feature>
<dbReference type="AlphaFoldDB" id="A0A6A6U732"/>
<dbReference type="PIRSF" id="PIRSF006060">
    <property type="entry name" value="AA_transporter"/>
    <property type="match status" value="1"/>
</dbReference>
<feature type="compositionally biased region" description="Basic and acidic residues" evidence="5">
    <location>
        <begin position="387"/>
        <end position="405"/>
    </location>
</feature>
<evidence type="ECO:0000313" key="8">
    <source>
        <dbReference type="Proteomes" id="UP000799302"/>
    </source>
</evidence>
<dbReference type="InterPro" id="IPR002293">
    <property type="entry name" value="AA/rel_permease1"/>
</dbReference>
<feature type="transmembrane region" description="Helical" evidence="6">
    <location>
        <begin position="149"/>
        <end position="167"/>
    </location>
</feature>
<dbReference type="GO" id="GO:0015179">
    <property type="term" value="F:L-amino acid transmembrane transporter activity"/>
    <property type="evidence" value="ECO:0007669"/>
    <property type="project" value="TreeGrafter"/>
</dbReference>
<feature type="transmembrane region" description="Helical" evidence="6">
    <location>
        <begin position="448"/>
        <end position="468"/>
    </location>
</feature>
<feature type="transmembrane region" description="Helical" evidence="6">
    <location>
        <begin position="423"/>
        <end position="442"/>
    </location>
</feature>